<proteinExistence type="predicted"/>
<protein>
    <submittedName>
        <fullName evidence="5">Ankyrin repeat domain-containing protein</fullName>
    </submittedName>
</protein>
<keyword evidence="6" id="KW-1185">Reference proteome</keyword>
<comment type="caution">
    <text evidence="5">The sequence shown here is derived from an EMBL/GenBank/DDBJ whole genome shotgun (WGS) entry which is preliminary data.</text>
</comment>
<name>A0ABS6SBN8_9SPHN</name>
<feature type="signal peptide" evidence="4">
    <location>
        <begin position="1"/>
        <end position="24"/>
    </location>
</feature>
<keyword evidence="1" id="KW-0677">Repeat</keyword>
<accession>A0ABS6SBN8</accession>
<dbReference type="SMART" id="SM00248">
    <property type="entry name" value="ANK"/>
    <property type="match status" value="3"/>
</dbReference>
<feature type="chain" id="PRO_5045206638" evidence="4">
    <location>
        <begin position="25"/>
        <end position="199"/>
    </location>
</feature>
<evidence type="ECO:0000256" key="1">
    <source>
        <dbReference type="ARBA" id="ARBA00022737"/>
    </source>
</evidence>
<evidence type="ECO:0000313" key="6">
    <source>
        <dbReference type="Proteomes" id="UP000722336"/>
    </source>
</evidence>
<feature type="repeat" description="ANK" evidence="3">
    <location>
        <begin position="63"/>
        <end position="95"/>
    </location>
</feature>
<keyword evidence="4" id="KW-0732">Signal</keyword>
<dbReference type="PANTHER" id="PTHR24171">
    <property type="entry name" value="ANKYRIN REPEAT DOMAIN-CONTAINING PROTEIN 39-RELATED"/>
    <property type="match status" value="1"/>
</dbReference>
<dbReference type="Proteomes" id="UP000722336">
    <property type="component" value="Unassembled WGS sequence"/>
</dbReference>
<sequence>MVMIWGRLFVAAATAMALSVPASAQFSERYEFFKAVEEENAAEVKAMAESASSTIINSKKRESGRTALHIVTEKRDASWINFLKGFGADVNVKDDAGDTPLILAASLRFTDGVQLLLAYGARVDLANNRGETPLIRAVQRADMEAVRLLLKAGANPDQADHVAGLSARDYAARDRRARRILTLIENFENEAEDKVGPAL</sequence>
<organism evidence="5 6">
    <name type="scientific">Pacificimonas pallii</name>
    <dbReference type="NCBI Taxonomy" id="2827236"/>
    <lineage>
        <taxon>Bacteria</taxon>
        <taxon>Pseudomonadati</taxon>
        <taxon>Pseudomonadota</taxon>
        <taxon>Alphaproteobacteria</taxon>
        <taxon>Sphingomonadales</taxon>
        <taxon>Sphingosinicellaceae</taxon>
        <taxon>Pacificimonas</taxon>
    </lineage>
</organism>
<feature type="repeat" description="ANK" evidence="3">
    <location>
        <begin position="129"/>
        <end position="161"/>
    </location>
</feature>
<dbReference type="EMBL" id="JAGSPA010000001">
    <property type="protein sequence ID" value="MBV7255741.1"/>
    <property type="molecule type" value="Genomic_DNA"/>
</dbReference>
<feature type="repeat" description="ANK" evidence="3">
    <location>
        <begin position="96"/>
        <end position="128"/>
    </location>
</feature>
<evidence type="ECO:0000256" key="2">
    <source>
        <dbReference type="ARBA" id="ARBA00023043"/>
    </source>
</evidence>
<dbReference type="InterPro" id="IPR002110">
    <property type="entry name" value="Ankyrin_rpt"/>
</dbReference>
<dbReference type="PROSITE" id="PS50297">
    <property type="entry name" value="ANK_REP_REGION"/>
    <property type="match status" value="3"/>
</dbReference>
<evidence type="ECO:0000256" key="4">
    <source>
        <dbReference type="SAM" id="SignalP"/>
    </source>
</evidence>
<evidence type="ECO:0000256" key="3">
    <source>
        <dbReference type="PROSITE-ProRule" id="PRU00023"/>
    </source>
</evidence>
<gene>
    <name evidence="5" type="ORF">KCG44_02960</name>
</gene>
<dbReference type="PANTHER" id="PTHR24171:SF8">
    <property type="entry name" value="BRCA1-ASSOCIATED RING DOMAIN PROTEIN 1"/>
    <property type="match status" value="1"/>
</dbReference>
<dbReference type="Pfam" id="PF12796">
    <property type="entry name" value="Ank_2"/>
    <property type="match status" value="1"/>
</dbReference>
<dbReference type="PROSITE" id="PS50088">
    <property type="entry name" value="ANK_REPEAT"/>
    <property type="match status" value="3"/>
</dbReference>
<evidence type="ECO:0000313" key="5">
    <source>
        <dbReference type="EMBL" id="MBV7255741.1"/>
    </source>
</evidence>
<reference evidence="5 6" key="1">
    <citation type="submission" date="2021-04" db="EMBL/GenBank/DDBJ databases">
        <authorList>
            <person name="Pira H."/>
            <person name="Risdian C."/>
            <person name="Wink J."/>
        </authorList>
    </citation>
    <scope>NUCLEOTIDE SEQUENCE [LARGE SCALE GENOMIC DNA]</scope>
    <source>
        <strain evidence="5 6">WHA3</strain>
    </source>
</reference>
<keyword evidence="2 3" id="KW-0040">ANK repeat</keyword>